<feature type="region of interest" description="Disordered" evidence="1">
    <location>
        <begin position="107"/>
        <end position="126"/>
    </location>
</feature>
<name>A0A9P9IZD8_9PLEO</name>
<evidence type="ECO:0000313" key="2">
    <source>
        <dbReference type="EMBL" id="KAH7135994.1"/>
    </source>
</evidence>
<dbReference type="Proteomes" id="UP000700596">
    <property type="component" value="Unassembled WGS sequence"/>
</dbReference>
<protein>
    <submittedName>
        <fullName evidence="2">Uncharacterized protein</fullName>
    </submittedName>
</protein>
<dbReference type="AlphaFoldDB" id="A0A9P9IZD8"/>
<gene>
    <name evidence="2" type="ORF">B0J11DRAFT_176381</name>
</gene>
<keyword evidence="3" id="KW-1185">Reference proteome</keyword>
<reference evidence="2" key="1">
    <citation type="journal article" date="2021" name="Nat. Commun.">
        <title>Genetic determinants of endophytism in the Arabidopsis root mycobiome.</title>
        <authorList>
            <person name="Mesny F."/>
            <person name="Miyauchi S."/>
            <person name="Thiergart T."/>
            <person name="Pickel B."/>
            <person name="Atanasova L."/>
            <person name="Karlsson M."/>
            <person name="Huettel B."/>
            <person name="Barry K.W."/>
            <person name="Haridas S."/>
            <person name="Chen C."/>
            <person name="Bauer D."/>
            <person name="Andreopoulos W."/>
            <person name="Pangilinan J."/>
            <person name="LaButti K."/>
            <person name="Riley R."/>
            <person name="Lipzen A."/>
            <person name="Clum A."/>
            <person name="Drula E."/>
            <person name="Henrissat B."/>
            <person name="Kohler A."/>
            <person name="Grigoriev I.V."/>
            <person name="Martin F.M."/>
            <person name="Hacquard S."/>
        </authorList>
    </citation>
    <scope>NUCLEOTIDE SEQUENCE</scope>
    <source>
        <strain evidence="2">MPI-CAGE-CH-0243</strain>
    </source>
</reference>
<feature type="region of interest" description="Disordered" evidence="1">
    <location>
        <begin position="171"/>
        <end position="234"/>
    </location>
</feature>
<dbReference type="EMBL" id="JAGMWT010000002">
    <property type="protein sequence ID" value="KAH7135994.1"/>
    <property type="molecule type" value="Genomic_DNA"/>
</dbReference>
<sequence length="361" mass="40020">MLSDRHDGVQPLGVCGGASPHTSAPPWTTTFVRAMEIDKLGVCSWFSWRFGRVRTHCWQTSRPPRPPPSLTHPSPLQGPPKTSKPLDSLDRSVSRLALPLPCTGRQKSVRLSLQHPRTSGPQLHPPKTYITDAPSIPFQQHTTTDPHPHHLLTHLPVAIPSLPAYLSTPSHTITCKDQTGQESRTRDKQSRADFPTPLPLNVSHSKLWHAPRSLTPSPSSATRAPPCDTPASRTAATFSLSTSGGCANSTIAQQSKTWTYRLRSLHPSCRCWAQTTSTSGSLPRQPCRKSRPRMATPWKISCPGLVASLIDWHVHVQQGLCAQQDQRPGVFSFSLEWEVGRRKLVRRWELVHATVFAYFIG</sequence>
<comment type="caution">
    <text evidence="2">The sequence shown here is derived from an EMBL/GenBank/DDBJ whole genome shotgun (WGS) entry which is preliminary data.</text>
</comment>
<evidence type="ECO:0000313" key="3">
    <source>
        <dbReference type="Proteomes" id="UP000700596"/>
    </source>
</evidence>
<feature type="compositionally biased region" description="Low complexity" evidence="1">
    <location>
        <begin position="210"/>
        <end position="226"/>
    </location>
</feature>
<feature type="region of interest" description="Disordered" evidence="1">
    <location>
        <begin position="58"/>
        <end position="88"/>
    </location>
</feature>
<organism evidence="2 3">
    <name type="scientific">Dendryphion nanum</name>
    <dbReference type="NCBI Taxonomy" id="256645"/>
    <lineage>
        <taxon>Eukaryota</taxon>
        <taxon>Fungi</taxon>
        <taxon>Dikarya</taxon>
        <taxon>Ascomycota</taxon>
        <taxon>Pezizomycotina</taxon>
        <taxon>Dothideomycetes</taxon>
        <taxon>Pleosporomycetidae</taxon>
        <taxon>Pleosporales</taxon>
        <taxon>Torulaceae</taxon>
        <taxon>Dendryphion</taxon>
    </lineage>
</organism>
<feature type="region of interest" description="Disordered" evidence="1">
    <location>
        <begin position="1"/>
        <end position="25"/>
    </location>
</feature>
<proteinExistence type="predicted"/>
<feature type="compositionally biased region" description="Polar residues" evidence="1">
    <location>
        <begin position="107"/>
        <end position="121"/>
    </location>
</feature>
<accession>A0A9P9IZD8</accession>
<feature type="compositionally biased region" description="Polar residues" evidence="1">
    <location>
        <begin position="171"/>
        <end position="182"/>
    </location>
</feature>
<evidence type="ECO:0000256" key="1">
    <source>
        <dbReference type="SAM" id="MobiDB-lite"/>
    </source>
</evidence>